<accession>A0ACC1C6M7</accession>
<keyword evidence="2" id="KW-1185">Reference proteome</keyword>
<sequence>MHASVRGRACYLVMGTWEQTHDLWGLIKTSSIKLLDSCLQNSLSHAQQG</sequence>
<organism evidence="1 2">
    <name type="scientific">Pistacia atlantica</name>
    <dbReference type="NCBI Taxonomy" id="434234"/>
    <lineage>
        <taxon>Eukaryota</taxon>
        <taxon>Viridiplantae</taxon>
        <taxon>Streptophyta</taxon>
        <taxon>Embryophyta</taxon>
        <taxon>Tracheophyta</taxon>
        <taxon>Spermatophyta</taxon>
        <taxon>Magnoliopsida</taxon>
        <taxon>eudicotyledons</taxon>
        <taxon>Gunneridae</taxon>
        <taxon>Pentapetalae</taxon>
        <taxon>rosids</taxon>
        <taxon>malvids</taxon>
        <taxon>Sapindales</taxon>
        <taxon>Anacardiaceae</taxon>
        <taxon>Pistacia</taxon>
    </lineage>
</organism>
<protein>
    <submittedName>
        <fullName evidence="1">Uncharacterized protein</fullName>
    </submittedName>
</protein>
<comment type="caution">
    <text evidence="1">The sequence shown here is derived from an EMBL/GenBank/DDBJ whole genome shotgun (WGS) entry which is preliminary data.</text>
</comment>
<dbReference type="Proteomes" id="UP001164250">
    <property type="component" value="Chromosome 1"/>
</dbReference>
<evidence type="ECO:0000313" key="1">
    <source>
        <dbReference type="EMBL" id="KAJ0111277.1"/>
    </source>
</evidence>
<name>A0ACC1C6M7_9ROSI</name>
<evidence type="ECO:0000313" key="2">
    <source>
        <dbReference type="Proteomes" id="UP001164250"/>
    </source>
</evidence>
<gene>
    <name evidence="1" type="ORF">Patl1_01406</name>
</gene>
<reference evidence="2" key="1">
    <citation type="journal article" date="2023" name="G3 (Bethesda)">
        <title>Genome assembly and association tests identify interacting loci associated with vigor, precocity, and sex in interspecific pistachio rootstocks.</title>
        <authorList>
            <person name="Palmer W."/>
            <person name="Jacygrad E."/>
            <person name="Sagayaradj S."/>
            <person name="Cavanaugh K."/>
            <person name="Han R."/>
            <person name="Bertier L."/>
            <person name="Beede B."/>
            <person name="Kafkas S."/>
            <person name="Golino D."/>
            <person name="Preece J."/>
            <person name="Michelmore R."/>
        </authorList>
    </citation>
    <scope>NUCLEOTIDE SEQUENCE [LARGE SCALE GENOMIC DNA]</scope>
</reference>
<proteinExistence type="predicted"/>
<dbReference type="EMBL" id="CM047897">
    <property type="protein sequence ID" value="KAJ0111277.1"/>
    <property type="molecule type" value="Genomic_DNA"/>
</dbReference>